<dbReference type="InterPro" id="IPR003591">
    <property type="entry name" value="Leu-rich_rpt_typical-subtyp"/>
</dbReference>
<feature type="region of interest" description="Disordered" evidence="4">
    <location>
        <begin position="638"/>
        <end position="692"/>
    </location>
</feature>
<dbReference type="Pfam" id="PF13516">
    <property type="entry name" value="LRR_6"/>
    <property type="match status" value="2"/>
</dbReference>
<gene>
    <name evidence="6" type="ORF">PENTCL1PPCAC_24551</name>
</gene>
<protein>
    <submittedName>
        <fullName evidence="6">Uncharacterized protein</fullName>
    </submittedName>
</protein>
<dbReference type="PANTHER" id="PTHR24373">
    <property type="entry name" value="SLIT RELATED LEUCINE-RICH REPEAT NEURONAL PROTEIN"/>
    <property type="match status" value="1"/>
</dbReference>
<evidence type="ECO:0000256" key="5">
    <source>
        <dbReference type="SAM" id="Phobius"/>
    </source>
</evidence>
<proteinExistence type="predicted"/>
<sequence length="722" mass="79471">MRRRFLASEASSSAMDEERSEGVPSKMTSSPSHSAPRRVPLLPEEYEDERREEKDNEREERRERPYHRRFSSSFSSSRFPSVRSFLLLLPLLLQLLQPGAACPDGCSCSNEGKHVKCAPGAFNDDFPYILPTSVTHLDLSGSKLLFPGHSLNDIIPTVHTLIMRNCSLPSLPSSFVAGMEQLRRLDLRGNDIRDVDAEAFTGVPGLEHLDLSSNRRLSLPLRAFDRLETLRTLDMTECGMKELEQGIFHGLEQLEELRLKKNRLSLLPRGLFSQQRHLRELDLGENKLDTTAAVSPLPHLRRLNLSSNSIKYMDRLDHLTRLERLDISYNHVQSLPSPPSFPSSLRFLDLSHNSLQHLQTAAFDSLPDLNHLDLSYNKNLEDVQINVFVSLSSLEHLSLAHCDALPTFSPAAFQPLPSSLLSLNLGGNRRLRCSDCKLRSFPTTVELRGRCQDEENKHQSLSDLGSCDSFFNQTVLLFLMGSVVVVLVLILVLLMICCRSSGRKESRPVTPATAKHNNYGYGGGQRKSNKKHSSLSPPLLASSSSSSTSPSGRDCGVYEARLGAGPLGGGIIYGAGGYMDWEGPANIMAYGGGGGGGSSSGNSSGRSDYSEIPFYSQHRYCVPRSSVARAFAIPSGDPMTPRLPLTPPPSSHPQGVLYPVPPPSGTLYPPPKYSPPPPPTPAAYPLQQSDQSQPLLLALQQQLQQQHTTVPPPCAYTAPTRL</sequence>
<dbReference type="AlphaFoldDB" id="A0AAV5U6H2"/>
<evidence type="ECO:0000313" key="6">
    <source>
        <dbReference type="EMBL" id="GMT02377.1"/>
    </source>
</evidence>
<dbReference type="SUPFAM" id="SSF52058">
    <property type="entry name" value="L domain-like"/>
    <property type="match status" value="1"/>
</dbReference>
<keyword evidence="5" id="KW-0812">Transmembrane</keyword>
<feature type="compositionally biased region" description="Pro residues" evidence="4">
    <location>
        <begin position="659"/>
        <end position="682"/>
    </location>
</feature>
<dbReference type="PANTHER" id="PTHR24373:SF275">
    <property type="entry name" value="TIR DOMAIN-CONTAINING PROTEIN"/>
    <property type="match status" value="1"/>
</dbReference>
<reference evidence="6" key="1">
    <citation type="submission" date="2023-10" db="EMBL/GenBank/DDBJ databases">
        <title>Genome assembly of Pristionchus species.</title>
        <authorList>
            <person name="Yoshida K."/>
            <person name="Sommer R.J."/>
        </authorList>
    </citation>
    <scope>NUCLEOTIDE SEQUENCE</scope>
    <source>
        <strain evidence="6">RS0144</strain>
    </source>
</reference>
<evidence type="ECO:0000256" key="2">
    <source>
        <dbReference type="ARBA" id="ARBA00022729"/>
    </source>
</evidence>
<feature type="region of interest" description="Disordered" evidence="4">
    <location>
        <begin position="503"/>
        <end position="552"/>
    </location>
</feature>
<dbReference type="InterPro" id="IPR032675">
    <property type="entry name" value="LRR_dom_sf"/>
</dbReference>
<dbReference type="InterPro" id="IPR001611">
    <property type="entry name" value="Leu-rich_rpt"/>
</dbReference>
<keyword evidence="3" id="KW-0677">Repeat</keyword>
<feature type="compositionally biased region" description="Low complexity" evidence="4">
    <location>
        <begin position="683"/>
        <end position="692"/>
    </location>
</feature>
<feature type="region of interest" description="Disordered" evidence="4">
    <location>
        <begin position="1"/>
        <end position="75"/>
    </location>
</feature>
<evidence type="ECO:0000313" key="7">
    <source>
        <dbReference type="Proteomes" id="UP001432027"/>
    </source>
</evidence>
<name>A0AAV5U6H2_9BILA</name>
<keyword evidence="1" id="KW-0433">Leucine-rich repeat</keyword>
<dbReference type="Pfam" id="PF13855">
    <property type="entry name" value="LRR_8"/>
    <property type="match status" value="2"/>
</dbReference>
<keyword evidence="5" id="KW-0472">Membrane</keyword>
<keyword evidence="5" id="KW-1133">Transmembrane helix</keyword>
<evidence type="ECO:0000256" key="1">
    <source>
        <dbReference type="ARBA" id="ARBA00022614"/>
    </source>
</evidence>
<dbReference type="EMBL" id="BTSX01000005">
    <property type="protein sequence ID" value="GMT02377.1"/>
    <property type="molecule type" value="Genomic_DNA"/>
</dbReference>
<evidence type="ECO:0000256" key="3">
    <source>
        <dbReference type="ARBA" id="ARBA00022737"/>
    </source>
</evidence>
<dbReference type="GO" id="GO:0005615">
    <property type="term" value="C:extracellular space"/>
    <property type="evidence" value="ECO:0007669"/>
    <property type="project" value="TreeGrafter"/>
</dbReference>
<organism evidence="6 7">
    <name type="scientific">Pristionchus entomophagus</name>
    <dbReference type="NCBI Taxonomy" id="358040"/>
    <lineage>
        <taxon>Eukaryota</taxon>
        <taxon>Metazoa</taxon>
        <taxon>Ecdysozoa</taxon>
        <taxon>Nematoda</taxon>
        <taxon>Chromadorea</taxon>
        <taxon>Rhabditida</taxon>
        <taxon>Rhabditina</taxon>
        <taxon>Diplogasteromorpha</taxon>
        <taxon>Diplogasteroidea</taxon>
        <taxon>Neodiplogasteridae</taxon>
        <taxon>Pristionchus</taxon>
    </lineage>
</organism>
<accession>A0AAV5U6H2</accession>
<dbReference type="PROSITE" id="PS51450">
    <property type="entry name" value="LRR"/>
    <property type="match status" value="3"/>
</dbReference>
<keyword evidence="7" id="KW-1185">Reference proteome</keyword>
<dbReference type="InterPro" id="IPR050328">
    <property type="entry name" value="Dev_Immune_Receptor"/>
</dbReference>
<keyword evidence="2" id="KW-0732">Signal</keyword>
<comment type="caution">
    <text evidence="6">The sequence shown here is derived from an EMBL/GenBank/DDBJ whole genome shotgun (WGS) entry which is preliminary data.</text>
</comment>
<dbReference type="Gene3D" id="3.80.10.10">
    <property type="entry name" value="Ribonuclease Inhibitor"/>
    <property type="match status" value="2"/>
</dbReference>
<evidence type="ECO:0000256" key="4">
    <source>
        <dbReference type="SAM" id="MobiDB-lite"/>
    </source>
</evidence>
<feature type="transmembrane region" description="Helical" evidence="5">
    <location>
        <begin position="475"/>
        <end position="497"/>
    </location>
</feature>
<feature type="compositionally biased region" description="Low complexity" evidence="4">
    <location>
        <begin position="534"/>
        <end position="551"/>
    </location>
</feature>
<feature type="compositionally biased region" description="Basic and acidic residues" evidence="4">
    <location>
        <begin position="48"/>
        <end position="63"/>
    </location>
</feature>
<dbReference type="GO" id="GO:0031012">
    <property type="term" value="C:extracellular matrix"/>
    <property type="evidence" value="ECO:0007669"/>
    <property type="project" value="TreeGrafter"/>
</dbReference>
<dbReference type="Proteomes" id="UP001432027">
    <property type="component" value="Unassembled WGS sequence"/>
</dbReference>
<dbReference type="SMART" id="SM00369">
    <property type="entry name" value="LRR_TYP"/>
    <property type="match status" value="9"/>
</dbReference>